<keyword evidence="2" id="KW-0732">Signal</keyword>
<dbReference type="Proteomes" id="UP001589610">
    <property type="component" value="Unassembled WGS sequence"/>
</dbReference>
<keyword evidence="1" id="KW-0472">Membrane</keyword>
<keyword evidence="1" id="KW-1133">Transmembrane helix</keyword>
<proteinExistence type="predicted"/>
<gene>
    <name evidence="3" type="ORF">ACFFRH_15850</name>
</gene>
<keyword evidence="4" id="KW-1185">Reference proteome</keyword>
<protein>
    <recommendedName>
        <fullName evidence="5">DUF4436 domain-containing protein</fullName>
    </recommendedName>
</protein>
<accession>A0ABV5TCX5</accession>
<evidence type="ECO:0000256" key="1">
    <source>
        <dbReference type="SAM" id="Phobius"/>
    </source>
</evidence>
<feature type="chain" id="PRO_5046319331" description="DUF4436 domain-containing protein" evidence="2">
    <location>
        <begin position="23"/>
        <end position="303"/>
    </location>
</feature>
<feature type="signal peptide" evidence="2">
    <location>
        <begin position="1"/>
        <end position="22"/>
    </location>
</feature>
<keyword evidence="1" id="KW-0812">Transmembrane</keyword>
<evidence type="ECO:0000313" key="4">
    <source>
        <dbReference type="Proteomes" id="UP001589610"/>
    </source>
</evidence>
<comment type="caution">
    <text evidence="3">The sequence shown here is derived from an EMBL/GenBank/DDBJ whole genome shotgun (WGS) entry which is preliminary data.</text>
</comment>
<name>A0ABV5TCX5_9ACTN</name>
<reference evidence="3 4" key="1">
    <citation type="submission" date="2024-09" db="EMBL/GenBank/DDBJ databases">
        <authorList>
            <person name="Sun Q."/>
            <person name="Mori K."/>
        </authorList>
    </citation>
    <scope>NUCLEOTIDE SEQUENCE [LARGE SCALE GENOMIC DNA]</scope>
    <source>
        <strain evidence="3 4">JCM 3028</strain>
    </source>
</reference>
<evidence type="ECO:0000313" key="3">
    <source>
        <dbReference type="EMBL" id="MFB9676955.1"/>
    </source>
</evidence>
<feature type="transmembrane region" description="Helical" evidence="1">
    <location>
        <begin position="225"/>
        <end position="247"/>
    </location>
</feature>
<dbReference type="RefSeq" id="WP_344743903.1">
    <property type="nucleotide sequence ID" value="NZ_BAAAWW010000035.1"/>
</dbReference>
<evidence type="ECO:0000256" key="2">
    <source>
        <dbReference type="SAM" id="SignalP"/>
    </source>
</evidence>
<feature type="transmembrane region" description="Helical" evidence="1">
    <location>
        <begin position="174"/>
        <end position="193"/>
    </location>
</feature>
<sequence length="303" mass="32111">MRRVIGSILIALGCLLAPFALTAHWAATDIADPGRYIRNVSPLGAHPAVKSAITNRVTDEIVLRLRGLGLSVGGELIRETVKDGVDDDFAIAWVEINKVTHRRFLAILGHDPNPSVQEDGVGYDLAPVYELVKRRLQVAGMGNASRLPESHPVSLLLPTTAMTVINRTYDGLIALRWVLLGVSPALIVAGVLLMRDRCVALIGAGLGLAASMLALAIAMSAVRNAYLPGVVAGGLSYAAVVAIFDALTAFLRNGLRVIFTLGLLMAAAAFFARGRIIRSRLAAAAFEARAHQSAEPSKDVPEG</sequence>
<dbReference type="EMBL" id="JBHMBS010000006">
    <property type="protein sequence ID" value="MFB9676955.1"/>
    <property type="molecule type" value="Genomic_DNA"/>
</dbReference>
<feature type="transmembrane region" description="Helical" evidence="1">
    <location>
        <begin position="254"/>
        <end position="272"/>
    </location>
</feature>
<evidence type="ECO:0008006" key="5">
    <source>
        <dbReference type="Google" id="ProtNLM"/>
    </source>
</evidence>
<feature type="transmembrane region" description="Helical" evidence="1">
    <location>
        <begin position="200"/>
        <end position="219"/>
    </location>
</feature>
<organism evidence="3 4">
    <name type="scientific">Streptosporangium vulgare</name>
    <dbReference type="NCBI Taxonomy" id="46190"/>
    <lineage>
        <taxon>Bacteria</taxon>
        <taxon>Bacillati</taxon>
        <taxon>Actinomycetota</taxon>
        <taxon>Actinomycetes</taxon>
        <taxon>Streptosporangiales</taxon>
        <taxon>Streptosporangiaceae</taxon>
        <taxon>Streptosporangium</taxon>
    </lineage>
</organism>